<accession>Q06K47</accession>
<feature type="compositionally biased region" description="Basic and acidic residues" evidence="1">
    <location>
        <begin position="116"/>
        <end position="130"/>
    </location>
</feature>
<keyword evidence="2" id="KW-0732">Signal</keyword>
<proteinExistence type="evidence at transcript level"/>
<feature type="chain" id="PRO_5004165312" evidence="2">
    <location>
        <begin position="27"/>
        <end position="339"/>
    </location>
</feature>
<organism evidence="3">
    <name type="scientific">Phlebotomus duboscqi</name>
    <name type="common">Sandfly</name>
    <dbReference type="NCBI Taxonomy" id="37738"/>
    <lineage>
        <taxon>Eukaryota</taxon>
        <taxon>Metazoa</taxon>
        <taxon>Ecdysozoa</taxon>
        <taxon>Arthropoda</taxon>
        <taxon>Hexapoda</taxon>
        <taxon>Insecta</taxon>
        <taxon>Pterygota</taxon>
        <taxon>Neoptera</taxon>
        <taxon>Endopterygota</taxon>
        <taxon>Diptera</taxon>
        <taxon>Nematocera</taxon>
        <taxon>Psychodoidea</taxon>
        <taxon>Psychodidae</taxon>
        <taxon>Phlebotomus</taxon>
        <taxon>Phlebotomus</taxon>
    </lineage>
</organism>
<name>Q06K47_PHLDU</name>
<sequence length="339" mass="36978">MLRHILSVGIFVVVALCAKLTSSANSIPIKEQGENFPVPFVSQQNDDDFFDNAFYPDINDESVNKVVRDNGDKRGDRGSQSNVPGGASRPSGAPTSGRRPSQSPKGESRPSGAPTGDRRPSQYPRGESRPSGRPTSGRGPPQYPIGESRPSGSSTSDRRPPQSPRGESRPPAIFPSSSGRGSFPLPGGQLPLPETFPTKGVDSLPSPCGESRPSDTFPDSGRRQWDGSETPHRQNSRQQGRRQDRKQQNLSKYRDSPARYIITTGNVDSGNTPNEIRIFRTNRAEYEIATGDPYKNNYLVEIIEGPNPNEINLKQITVMGGDSKIILENPTRPQIVGPY</sequence>
<evidence type="ECO:0000313" key="3">
    <source>
        <dbReference type="EMBL" id="ABI20176.1"/>
    </source>
</evidence>
<feature type="compositionally biased region" description="Low complexity" evidence="1">
    <location>
        <begin position="131"/>
        <end position="140"/>
    </location>
</feature>
<evidence type="ECO:0000256" key="1">
    <source>
        <dbReference type="SAM" id="MobiDB-lite"/>
    </source>
</evidence>
<feature type="signal peptide" evidence="2">
    <location>
        <begin position="1"/>
        <end position="26"/>
    </location>
</feature>
<feature type="compositionally biased region" description="Basic and acidic residues" evidence="1">
    <location>
        <begin position="62"/>
        <end position="77"/>
    </location>
</feature>
<dbReference type="EMBL" id="DQ835371">
    <property type="protein sequence ID" value="ABI20176.1"/>
    <property type="molecule type" value="mRNA"/>
</dbReference>
<dbReference type="AlphaFoldDB" id="Q06K47"/>
<protein>
    <submittedName>
        <fullName evidence="3">34.5 kDa salivary protein</fullName>
    </submittedName>
</protein>
<feature type="region of interest" description="Disordered" evidence="1">
    <location>
        <begin position="61"/>
        <end position="256"/>
    </location>
</feature>
<reference evidence="3" key="1">
    <citation type="journal article" date="2006" name="BMC Genomics">
        <title>High degree of conservancy among secreted salivary gland proteins from two geographically distant Phlebotomus duboscqi sandflies populations (Mali and Kenya).</title>
        <authorList>
            <person name="Kato H."/>
            <person name="Anderson J.M."/>
            <person name="Kamhawi S."/>
            <person name="Oliveira F."/>
            <person name="Lawyer P.G."/>
            <person name="Pham V.M."/>
            <person name="Sangare C.S."/>
            <person name="Samake S."/>
            <person name="Sissoko I."/>
            <person name="Garfield M."/>
            <person name="Sigutova L."/>
            <person name="Volf P."/>
            <person name="Doumbia S."/>
            <person name="Valenzuela J.G."/>
        </authorList>
    </citation>
    <scope>NUCLEOTIDE SEQUENCE</scope>
</reference>
<evidence type="ECO:0000256" key="2">
    <source>
        <dbReference type="SAM" id="SignalP"/>
    </source>
</evidence>
<gene>
    <name evidence="3" type="primary">K46</name>
</gene>
<feature type="compositionally biased region" description="Basic and acidic residues" evidence="1">
    <location>
        <begin position="220"/>
        <end position="232"/>
    </location>
</feature>
<feature type="compositionally biased region" description="Basic and acidic residues" evidence="1">
    <location>
        <begin position="241"/>
        <end position="256"/>
    </location>
</feature>